<protein>
    <recommendedName>
        <fullName evidence="1">Bulb-type lectin domain-containing protein</fullName>
    </recommendedName>
</protein>
<evidence type="ECO:0000259" key="1">
    <source>
        <dbReference type="PROSITE" id="PS50927"/>
    </source>
</evidence>
<accession>A0A5P1E8J2</accession>
<dbReference type="InterPro" id="IPR036426">
    <property type="entry name" value="Bulb-type_lectin_dom_sf"/>
</dbReference>
<dbReference type="SUPFAM" id="SSF51110">
    <property type="entry name" value="alpha-D-mannose-specific plant lectins"/>
    <property type="match status" value="1"/>
</dbReference>
<dbReference type="PROSITE" id="PS50927">
    <property type="entry name" value="BULB_LECTIN"/>
    <property type="match status" value="1"/>
</dbReference>
<feature type="domain" description="Bulb-type lectin" evidence="1">
    <location>
        <begin position="12"/>
        <end position="130"/>
    </location>
</feature>
<evidence type="ECO:0000313" key="2">
    <source>
        <dbReference type="EMBL" id="ONK62134.1"/>
    </source>
</evidence>
<name>A0A5P1E8J2_ASPOF</name>
<reference evidence="3" key="1">
    <citation type="journal article" date="2017" name="Nat. Commun.">
        <title>The asparagus genome sheds light on the origin and evolution of a young Y chromosome.</title>
        <authorList>
            <person name="Harkess A."/>
            <person name="Zhou J."/>
            <person name="Xu C."/>
            <person name="Bowers J.E."/>
            <person name="Van der Hulst R."/>
            <person name="Ayyampalayam S."/>
            <person name="Mercati F."/>
            <person name="Riccardi P."/>
            <person name="McKain M.R."/>
            <person name="Kakrana A."/>
            <person name="Tang H."/>
            <person name="Ray J."/>
            <person name="Groenendijk J."/>
            <person name="Arikit S."/>
            <person name="Mathioni S.M."/>
            <person name="Nakano M."/>
            <person name="Shan H."/>
            <person name="Telgmann-Rauber A."/>
            <person name="Kanno A."/>
            <person name="Yue Z."/>
            <person name="Chen H."/>
            <person name="Li W."/>
            <person name="Chen Y."/>
            <person name="Xu X."/>
            <person name="Zhang Y."/>
            <person name="Luo S."/>
            <person name="Chen H."/>
            <person name="Gao J."/>
            <person name="Mao Z."/>
            <person name="Pires J.C."/>
            <person name="Luo M."/>
            <person name="Kudrna D."/>
            <person name="Wing R.A."/>
            <person name="Meyers B.C."/>
            <person name="Yi K."/>
            <person name="Kong H."/>
            <person name="Lavrijsen P."/>
            <person name="Sunseri F."/>
            <person name="Falavigna A."/>
            <person name="Ye Y."/>
            <person name="Leebens-Mack J.H."/>
            <person name="Chen G."/>
        </authorList>
    </citation>
    <scope>NUCLEOTIDE SEQUENCE [LARGE SCALE GENOMIC DNA]</scope>
    <source>
        <strain evidence="3">cv. DH0086</strain>
    </source>
</reference>
<dbReference type="OrthoDB" id="778677at2759"/>
<dbReference type="AlphaFoldDB" id="A0A5P1E8J2"/>
<dbReference type="GO" id="GO:0051707">
    <property type="term" value="P:response to other organism"/>
    <property type="evidence" value="ECO:0007669"/>
    <property type="project" value="UniProtKB-ARBA"/>
</dbReference>
<dbReference type="Gramene" id="ONK62134">
    <property type="protein sequence ID" value="ONK62134"/>
    <property type="gene ID" value="A4U43_C07F700"/>
</dbReference>
<dbReference type="SMART" id="SM00108">
    <property type="entry name" value="B_lectin"/>
    <property type="match status" value="1"/>
</dbReference>
<gene>
    <name evidence="2" type="ORF">A4U43_C07F700</name>
</gene>
<sequence>MSTGTTKSSAVARPAIIDSTFWTDDNAPIGTIIENRDYKLVLQDNCNLTLSTADSSGEVLWFTDSKDLMFDCFVNLEANGELRVKYLGGVPLWGSGVTGPPNSDYVLTIRPEGKLAVYGPSLWSSITYVDGVATAVAESYREKKIAVATEE</sequence>
<evidence type="ECO:0000313" key="3">
    <source>
        <dbReference type="Proteomes" id="UP000243459"/>
    </source>
</evidence>
<dbReference type="InterPro" id="IPR001480">
    <property type="entry name" value="Bulb-type_lectin_dom"/>
</dbReference>
<dbReference type="Proteomes" id="UP000243459">
    <property type="component" value="Chromosome 7"/>
</dbReference>
<dbReference type="EMBL" id="CM007387">
    <property type="protein sequence ID" value="ONK62134.1"/>
    <property type="molecule type" value="Genomic_DNA"/>
</dbReference>
<organism evidence="2 3">
    <name type="scientific">Asparagus officinalis</name>
    <name type="common">Garden asparagus</name>
    <dbReference type="NCBI Taxonomy" id="4686"/>
    <lineage>
        <taxon>Eukaryota</taxon>
        <taxon>Viridiplantae</taxon>
        <taxon>Streptophyta</taxon>
        <taxon>Embryophyta</taxon>
        <taxon>Tracheophyta</taxon>
        <taxon>Spermatophyta</taxon>
        <taxon>Magnoliopsida</taxon>
        <taxon>Liliopsida</taxon>
        <taxon>Asparagales</taxon>
        <taxon>Asparagaceae</taxon>
        <taxon>Asparagoideae</taxon>
        <taxon>Asparagus</taxon>
    </lineage>
</organism>
<dbReference type="Gene3D" id="2.90.10.10">
    <property type="entry name" value="Bulb-type lectin domain"/>
    <property type="match status" value="1"/>
</dbReference>
<proteinExistence type="predicted"/>
<keyword evidence="3" id="KW-1185">Reference proteome</keyword>